<keyword evidence="3" id="KW-0479">Metal-binding</keyword>
<proteinExistence type="inferred from homology"/>
<evidence type="ECO:0000313" key="8">
    <source>
        <dbReference type="Proteomes" id="UP000467322"/>
    </source>
</evidence>
<dbReference type="PROSITE" id="PS01033">
    <property type="entry name" value="GLOBIN"/>
    <property type="match status" value="1"/>
</dbReference>
<dbReference type="GO" id="GO:0046210">
    <property type="term" value="P:nitric oxide catabolic process"/>
    <property type="evidence" value="ECO:0007669"/>
    <property type="project" value="TreeGrafter"/>
</dbReference>
<comment type="similarity">
    <text evidence="5">Belongs to the globin family.</text>
</comment>
<dbReference type="Proteomes" id="UP000467322">
    <property type="component" value="Unassembled WGS sequence"/>
</dbReference>
<dbReference type="InterPro" id="IPR000971">
    <property type="entry name" value="Globin"/>
</dbReference>
<dbReference type="InterPro" id="IPR009050">
    <property type="entry name" value="Globin-like_sf"/>
</dbReference>
<evidence type="ECO:0000256" key="4">
    <source>
        <dbReference type="ARBA" id="ARBA00023004"/>
    </source>
</evidence>
<name>A0A845M3U2_9RHOB</name>
<reference evidence="7 8" key="1">
    <citation type="submission" date="2019-12" db="EMBL/GenBank/DDBJ databases">
        <title>Maritimibacter sp. nov. sp. isolated from sea sand.</title>
        <authorList>
            <person name="Kim J."/>
            <person name="Jeong S.E."/>
            <person name="Jung H.S."/>
            <person name="Jeon C.O."/>
        </authorList>
    </citation>
    <scope>NUCLEOTIDE SEQUENCE [LARGE SCALE GENOMIC DNA]</scope>
    <source>
        <strain evidence="7 8">DP07</strain>
    </source>
</reference>
<accession>A0A845M3U2</accession>
<dbReference type="GO" id="GO:0071949">
    <property type="term" value="F:FAD binding"/>
    <property type="evidence" value="ECO:0007669"/>
    <property type="project" value="TreeGrafter"/>
</dbReference>
<dbReference type="GO" id="GO:0008941">
    <property type="term" value="F:nitric oxide dioxygenase NAD(P)H activity"/>
    <property type="evidence" value="ECO:0007669"/>
    <property type="project" value="TreeGrafter"/>
</dbReference>
<evidence type="ECO:0000259" key="6">
    <source>
        <dbReference type="PROSITE" id="PS01033"/>
    </source>
</evidence>
<gene>
    <name evidence="7" type="ORF">GQE99_05135</name>
</gene>
<evidence type="ECO:0000256" key="2">
    <source>
        <dbReference type="ARBA" id="ARBA00022621"/>
    </source>
</evidence>
<dbReference type="InterPro" id="IPR012292">
    <property type="entry name" value="Globin/Proto"/>
</dbReference>
<keyword evidence="5" id="KW-0813">Transport</keyword>
<keyword evidence="8" id="KW-1185">Reference proteome</keyword>
<feature type="domain" description="Globin" evidence="6">
    <location>
        <begin position="1"/>
        <end position="134"/>
    </location>
</feature>
<dbReference type="PANTHER" id="PTHR43396:SF3">
    <property type="entry name" value="FLAVOHEMOPROTEIN"/>
    <property type="match status" value="1"/>
</dbReference>
<keyword evidence="2 5" id="KW-0561">Oxygen transport</keyword>
<evidence type="ECO:0000256" key="3">
    <source>
        <dbReference type="ARBA" id="ARBA00022723"/>
    </source>
</evidence>
<evidence type="ECO:0000313" key="7">
    <source>
        <dbReference type="EMBL" id="MZR12397.1"/>
    </source>
</evidence>
<dbReference type="GO" id="GO:0071500">
    <property type="term" value="P:cellular response to nitrosative stress"/>
    <property type="evidence" value="ECO:0007669"/>
    <property type="project" value="TreeGrafter"/>
</dbReference>
<dbReference type="Gene3D" id="1.10.490.10">
    <property type="entry name" value="Globins"/>
    <property type="match status" value="1"/>
</dbReference>
<evidence type="ECO:0000256" key="1">
    <source>
        <dbReference type="ARBA" id="ARBA00022617"/>
    </source>
</evidence>
<protein>
    <recommendedName>
        <fullName evidence="6">Globin domain-containing protein</fullName>
    </recommendedName>
</protein>
<keyword evidence="1 5" id="KW-0349">Heme</keyword>
<keyword evidence="4" id="KW-0408">Iron</keyword>
<dbReference type="SUPFAM" id="SSF46458">
    <property type="entry name" value="Globin-like"/>
    <property type="match status" value="1"/>
</dbReference>
<dbReference type="RefSeq" id="WP_161350520.1">
    <property type="nucleotide sequence ID" value="NZ_WTUX01000010.1"/>
</dbReference>
<comment type="caution">
    <text evidence="7">The sequence shown here is derived from an EMBL/GenBank/DDBJ whole genome shotgun (WGS) entry which is preliminary data.</text>
</comment>
<dbReference type="EMBL" id="WTUX01000010">
    <property type="protein sequence ID" value="MZR12397.1"/>
    <property type="molecule type" value="Genomic_DNA"/>
</dbReference>
<dbReference type="Pfam" id="PF00042">
    <property type="entry name" value="Globin"/>
    <property type="match status" value="1"/>
</dbReference>
<dbReference type="PANTHER" id="PTHR43396">
    <property type="entry name" value="FLAVOHEMOPROTEIN"/>
    <property type="match status" value="1"/>
</dbReference>
<organism evidence="7 8">
    <name type="scientific">Maritimibacter harenae</name>
    <dbReference type="NCBI Taxonomy" id="2606218"/>
    <lineage>
        <taxon>Bacteria</taxon>
        <taxon>Pseudomonadati</taxon>
        <taxon>Pseudomonadota</taxon>
        <taxon>Alphaproteobacteria</taxon>
        <taxon>Rhodobacterales</taxon>
        <taxon>Roseobacteraceae</taxon>
        <taxon>Maritimibacter</taxon>
    </lineage>
</organism>
<dbReference type="GO" id="GO:0005344">
    <property type="term" value="F:oxygen carrier activity"/>
    <property type="evidence" value="ECO:0007669"/>
    <property type="project" value="UniProtKB-KW"/>
</dbReference>
<dbReference type="GO" id="GO:0020037">
    <property type="term" value="F:heme binding"/>
    <property type="evidence" value="ECO:0007669"/>
    <property type="project" value="InterPro"/>
</dbReference>
<dbReference type="GO" id="GO:0019825">
    <property type="term" value="F:oxygen binding"/>
    <property type="evidence" value="ECO:0007669"/>
    <property type="project" value="InterPro"/>
</dbReference>
<dbReference type="GO" id="GO:0046872">
    <property type="term" value="F:metal ion binding"/>
    <property type="evidence" value="ECO:0007669"/>
    <property type="project" value="UniProtKB-KW"/>
</dbReference>
<evidence type="ECO:0000256" key="5">
    <source>
        <dbReference type="RuleBase" id="RU000356"/>
    </source>
</evidence>
<sequence length="160" mass="18319">MPLNKHGLVRNCLGELYSDRVAFSARFYDKLFAQLPQVQRLFVHDRKKQELMLYSTISMTMRGMEKGRELDAELMEFGRRHARIGVREEFFPVFGAVFLETLIEFLPDWDHPQVASAWWGGYSDVCEVMVAGMRAERAEMDKGRRLFGSGAGVAVHRASG</sequence>
<dbReference type="AlphaFoldDB" id="A0A845M3U2"/>